<gene>
    <name evidence="1" type="ORF">CEXT_445111</name>
</gene>
<dbReference type="EMBL" id="BPLR01000101">
    <property type="protein sequence ID" value="GIY92136.1"/>
    <property type="molecule type" value="Genomic_DNA"/>
</dbReference>
<sequence>MGYGFLECRGRGANFGGTQSQNRVLVHDHPSVNPCVFLSEVKRRSFSLGGYSNRIPRRNLMRPNRMRGNVGRSDSSRSSFDVVGVSRDCSGLELLIIDSSVYENFCRKISGLVWIYGGAVCESLVISQLRKQI</sequence>
<reference evidence="1 2" key="1">
    <citation type="submission" date="2021-06" db="EMBL/GenBank/DDBJ databases">
        <title>Caerostris extrusa draft genome.</title>
        <authorList>
            <person name="Kono N."/>
            <person name="Arakawa K."/>
        </authorList>
    </citation>
    <scope>NUCLEOTIDE SEQUENCE [LARGE SCALE GENOMIC DNA]</scope>
</reference>
<dbReference type="Proteomes" id="UP001054945">
    <property type="component" value="Unassembled WGS sequence"/>
</dbReference>
<comment type="caution">
    <text evidence="1">The sequence shown here is derived from an EMBL/GenBank/DDBJ whole genome shotgun (WGS) entry which is preliminary data.</text>
</comment>
<evidence type="ECO:0000313" key="1">
    <source>
        <dbReference type="EMBL" id="GIY92136.1"/>
    </source>
</evidence>
<dbReference type="AlphaFoldDB" id="A0AAV4XA38"/>
<keyword evidence="2" id="KW-1185">Reference proteome</keyword>
<organism evidence="1 2">
    <name type="scientific">Caerostris extrusa</name>
    <name type="common">Bark spider</name>
    <name type="synonym">Caerostris bankana</name>
    <dbReference type="NCBI Taxonomy" id="172846"/>
    <lineage>
        <taxon>Eukaryota</taxon>
        <taxon>Metazoa</taxon>
        <taxon>Ecdysozoa</taxon>
        <taxon>Arthropoda</taxon>
        <taxon>Chelicerata</taxon>
        <taxon>Arachnida</taxon>
        <taxon>Araneae</taxon>
        <taxon>Araneomorphae</taxon>
        <taxon>Entelegynae</taxon>
        <taxon>Araneoidea</taxon>
        <taxon>Araneidae</taxon>
        <taxon>Caerostris</taxon>
    </lineage>
</organism>
<evidence type="ECO:0000313" key="2">
    <source>
        <dbReference type="Proteomes" id="UP001054945"/>
    </source>
</evidence>
<accession>A0AAV4XA38</accession>
<protein>
    <submittedName>
        <fullName evidence="1">Uncharacterized protein</fullName>
    </submittedName>
</protein>
<name>A0AAV4XA38_CAEEX</name>
<proteinExistence type="predicted"/>